<keyword evidence="2" id="KW-1185">Reference proteome</keyword>
<evidence type="ECO:0000313" key="2">
    <source>
        <dbReference type="Proteomes" id="UP001497700"/>
    </source>
</evidence>
<reference evidence="1 2" key="1">
    <citation type="journal article" date="2022" name="New Phytol.">
        <title>Ecological generalism drives hyperdiversity of secondary metabolite gene clusters in xylarialean endophytes.</title>
        <authorList>
            <person name="Franco M.E.E."/>
            <person name="Wisecaver J.H."/>
            <person name="Arnold A.E."/>
            <person name="Ju Y.M."/>
            <person name="Slot J.C."/>
            <person name="Ahrendt S."/>
            <person name="Moore L.P."/>
            <person name="Eastman K.E."/>
            <person name="Scott K."/>
            <person name="Konkel Z."/>
            <person name="Mondo S.J."/>
            <person name="Kuo A."/>
            <person name="Hayes R.D."/>
            <person name="Haridas S."/>
            <person name="Andreopoulos B."/>
            <person name="Riley R."/>
            <person name="LaButti K."/>
            <person name="Pangilinan J."/>
            <person name="Lipzen A."/>
            <person name="Amirebrahimi M."/>
            <person name="Yan J."/>
            <person name="Adam C."/>
            <person name="Keymanesh K."/>
            <person name="Ng V."/>
            <person name="Louie K."/>
            <person name="Northen T."/>
            <person name="Drula E."/>
            <person name="Henrissat B."/>
            <person name="Hsieh H.M."/>
            <person name="Youens-Clark K."/>
            <person name="Lutzoni F."/>
            <person name="Miadlikowska J."/>
            <person name="Eastwood D.C."/>
            <person name="Hamelin R.C."/>
            <person name="Grigoriev I.V."/>
            <person name="U'Ren J.M."/>
        </authorList>
    </citation>
    <scope>NUCLEOTIDE SEQUENCE [LARGE SCALE GENOMIC DNA]</scope>
    <source>
        <strain evidence="1 2">CBS 119005</strain>
    </source>
</reference>
<gene>
    <name evidence="1" type="ORF">F4820DRAFT_152473</name>
</gene>
<protein>
    <submittedName>
        <fullName evidence="1">Uncharacterized protein</fullName>
    </submittedName>
</protein>
<dbReference type="Proteomes" id="UP001497700">
    <property type="component" value="Unassembled WGS sequence"/>
</dbReference>
<evidence type="ECO:0000313" key="1">
    <source>
        <dbReference type="EMBL" id="KAI4868186.1"/>
    </source>
</evidence>
<comment type="caution">
    <text evidence="1">The sequence shown here is derived from an EMBL/GenBank/DDBJ whole genome shotgun (WGS) entry which is preliminary data.</text>
</comment>
<dbReference type="EMBL" id="MU393440">
    <property type="protein sequence ID" value="KAI4868186.1"/>
    <property type="molecule type" value="Genomic_DNA"/>
</dbReference>
<sequence>MESHKSKHDVPVASQSARDAHQAPGELEPPPPYASHDIVPPDSHPTASEQPYVSQSHPLLEFAAGDDGYVPPERMSAEGRPVHAEACCCSTTGGCCCSSNGGCCFSDHEGCCFSDNGSCCFSDNGGCCFSDNGGCCFSNRT</sequence>
<organism evidence="1 2">
    <name type="scientific">Hypoxylon rubiginosum</name>
    <dbReference type="NCBI Taxonomy" id="110542"/>
    <lineage>
        <taxon>Eukaryota</taxon>
        <taxon>Fungi</taxon>
        <taxon>Dikarya</taxon>
        <taxon>Ascomycota</taxon>
        <taxon>Pezizomycotina</taxon>
        <taxon>Sordariomycetes</taxon>
        <taxon>Xylariomycetidae</taxon>
        <taxon>Xylariales</taxon>
        <taxon>Hypoxylaceae</taxon>
        <taxon>Hypoxylon</taxon>
    </lineage>
</organism>
<accession>A0ACB9Z9F1</accession>
<proteinExistence type="predicted"/>
<name>A0ACB9Z9F1_9PEZI</name>